<gene>
    <name evidence="1" type="ORF">DP939_27075</name>
</gene>
<organism evidence="1 2">
    <name type="scientific">Spongiactinospora rosea</name>
    <dbReference type="NCBI Taxonomy" id="2248750"/>
    <lineage>
        <taxon>Bacteria</taxon>
        <taxon>Bacillati</taxon>
        <taxon>Actinomycetota</taxon>
        <taxon>Actinomycetes</taxon>
        <taxon>Streptosporangiales</taxon>
        <taxon>Streptosporangiaceae</taxon>
        <taxon>Spongiactinospora</taxon>
    </lineage>
</organism>
<reference evidence="1 2" key="1">
    <citation type="submission" date="2018-06" db="EMBL/GenBank/DDBJ databases">
        <title>Sphaerisporangium craniellae sp. nov., isolated from a marine sponge in the South China Sea.</title>
        <authorList>
            <person name="Li L."/>
        </authorList>
    </citation>
    <scope>NUCLEOTIDE SEQUENCE [LARGE SCALE GENOMIC DNA]</scope>
    <source>
        <strain evidence="1 2">LHW63015</strain>
    </source>
</reference>
<dbReference type="AlphaFoldDB" id="A0A366LT95"/>
<accession>A0A366LT95</accession>
<dbReference type="CDD" id="cd23415">
    <property type="entry name" value="beta-trefoil_Ricin_AH"/>
    <property type="match status" value="1"/>
</dbReference>
<dbReference type="EMBL" id="QMEY01000013">
    <property type="protein sequence ID" value="RBQ17141.1"/>
    <property type="molecule type" value="Genomic_DNA"/>
</dbReference>
<keyword evidence="2" id="KW-1185">Reference proteome</keyword>
<dbReference type="SUPFAM" id="SSF50370">
    <property type="entry name" value="Ricin B-like lectins"/>
    <property type="match status" value="1"/>
</dbReference>
<protein>
    <submittedName>
        <fullName evidence="1">Uncharacterized protein</fullName>
    </submittedName>
</protein>
<proteinExistence type="predicted"/>
<name>A0A366LT95_9ACTN</name>
<evidence type="ECO:0000313" key="2">
    <source>
        <dbReference type="Proteomes" id="UP000253303"/>
    </source>
</evidence>
<evidence type="ECO:0000313" key="1">
    <source>
        <dbReference type="EMBL" id="RBQ17141.1"/>
    </source>
</evidence>
<dbReference type="InterPro" id="IPR035992">
    <property type="entry name" value="Ricin_B-like_lectins"/>
</dbReference>
<sequence>MLSTVSLTTVPAHAAPGGWVHLQHFGPTSNPCCDGRYLQIWKVGAGFTYESSSRRFQFINKGNGYEIVQDDPVWTCLDGNNSGGAYGHACNSGNYQRWDVISAGTRYSFDASRYVEVFRLRNRQTGACLDGNGRRVYSGGCNGGDYQLWGGW</sequence>
<dbReference type="PROSITE" id="PS50231">
    <property type="entry name" value="RICIN_B_LECTIN"/>
    <property type="match status" value="1"/>
</dbReference>
<dbReference type="Proteomes" id="UP000253303">
    <property type="component" value="Unassembled WGS sequence"/>
</dbReference>
<comment type="caution">
    <text evidence="1">The sequence shown here is derived from an EMBL/GenBank/DDBJ whole genome shotgun (WGS) entry which is preliminary data.</text>
</comment>
<dbReference type="Gene3D" id="2.80.10.50">
    <property type="match status" value="1"/>
</dbReference>